<dbReference type="Gene3D" id="3.40.50.150">
    <property type="entry name" value="Vaccinia Virus protein VP39"/>
    <property type="match status" value="1"/>
</dbReference>
<organism evidence="2 3">
    <name type="scientific">Croceibacterium xixiisoli</name>
    <dbReference type="NCBI Taxonomy" id="1476466"/>
    <lineage>
        <taxon>Bacteria</taxon>
        <taxon>Pseudomonadati</taxon>
        <taxon>Pseudomonadota</taxon>
        <taxon>Alphaproteobacteria</taxon>
        <taxon>Sphingomonadales</taxon>
        <taxon>Erythrobacteraceae</taxon>
        <taxon>Croceibacterium</taxon>
    </lineage>
</organism>
<dbReference type="GO" id="GO:0032259">
    <property type="term" value="P:methylation"/>
    <property type="evidence" value="ECO:0007669"/>
    <property type="project" value="UniProtKB-KW"/>
</dbReference>
<evidence type="ECO:0000313" key="2">
    <source>
        <dbReference type="EMBL" id="MXO99785.1"/>
    </source>
</evidence>
<comment type="caution">
    <text evidence="2">The sequence shown here is derived from an EMBL/GenBank/DDBJ whole genome shotgun (WGS) entry which is preliminary data.</text>
</comment>
<keyword evidence="1" id="KW-0812">Transmembrane</keyword>
<proteinExistence type="predicted"/>
<reference evidence="2 3" key="1">
    <citation type="submission" date="2019-12" db="EMBL/GenBank/DDBJ databases">
        <title>Genomic-based taxomic classification of the family Erythrobacteraceae.</title>
        <authorList>
            <person name="Xu L."/>
        </authorList>
    </citation>
    <scope>NUCLEOTIDE SEQUENCE [LARGE SCALE GENOMIC DNA]</scope>
    <source>
        <strain evidence="2 3">S36</strain>
    </source>
</reference>
<dbReference type="Proteomes" id="UP000469430">
    <property type="component" value="Unassembled WGS sequence"/>
</dbReference>
<dbReference type="RefSeq" id="WP_161391477.1">
    <property type="nucleotide sequence ID" value="NZ_JBHSCP010000001.1"/>
</dbReference>
<dbReference type="AlphaFoldDB" id="A0A6I4TUA5"/>
<keyword evidence="1" id="KW-1133">Transmembrane helix</keyword>
<keyword evidence="2" id="KW-0808">Transferase</keyword>
<evidence type="ECO:0000313" key="3">
    <source>
        <dbReference type="Proteomes" id="UP000469430"/>
    </source>
</evidence>
<dbReference type="Pfam" id="PF13578">
    <property type="entry name" value="Methyltransf_24"/>
    <property type="match status" value="1"/>
</dbReference>
<protein>
    <submittedName>
        <fullName evidence="2">Class I SAM-dependent methyltransferase</fullName>
    </submittedName>
</protein>
<accession>A0A6I4TUA5</accession>
<keyword evidence="1" id="KW-0472">Membrane</keyword>
<evidence type="ECO:0000256" key="1">
    <source>
        <dbReference type="SAM" id="Phobius"/>
    </source>
</evidence>
<feature type="transmembrane region" description="Helical" evidence="1">
    <location>
        <begin position="20"/>
        <end position="42"/>
    </location>
</feature>
<dbReference type="EMBL" id="WTYJ01000002">
    <property type="protein sequence ID" value="MXO99785.1"/>
    <property type="molecule type" value="Genomic_DNA"/>
</dbReference>
<sequence length="320" mass="36435">MSKNKRPYRVSRGRALVEAVLPLFDLFLALLTIICSPVLFLASRIGWRGKATRAVTDRLGLSIMRHHYYTPVTFASDLHGELDAPRDLPGIDLREAQQVALLSQLSFAGETTEALADFDYDNPNFSRIDALVLYSMLRHLRPERVYEIGSGFSTRVAAAALARNGNCQRHLCIEPFEMPWLEQTGAEVLRQRIEHVPLDLFDTLKAGDVLFIDSSHAIRPQGDVVREYLQILPALPSGVIVHIHDVYTPHDLHPYLVLEQRKIWDEQYLMEALLSGGDRFEIMLANYWICRQHPEAFAHVVPGHTSPPERDGCSFWMRRV</sequence>
<dbReference type="SUPFAM" id="SSF53335">
    <property type="entry name" value="S-adenosyl-L-methionine-dependent methyltransferases"/>
    <property type="match status" value="1"/>
</dbReference>
<dbReference type="GO" id="GO:0008168">
    <property type="term" value="F:methyltransferase activity"/>
    <property type="evidence" value="ECO:0007669"/>
    <property type="project" value="UniProtKB-KW"/>
</dbReference>
<gene>
    <name evidence="2" type="ORF">GRI97_12375</name>
</gene>
<dbReference type="InterPro" id="IPR029063">
    <property type="entry name" value="SAM-dependent_MTases_sf"/>
</dbReference>
<dbReference type="OrthoDB" id="9795498at2"/>
<keyword evidence="3" id="KW-1185">Reference proteome</keyword>
<name>A0A6I4TUA5_9SPHN</name>
<keyword evidence="2" id="KW-0489">Methyltransferase</keyword>